<dbReference type="Proteomes" id="UP001161391">
    <property type="component" value="Unassembled WGS sequence"/>
</dbReference>
<reference evidence="2" key="2">
    <citation type="submission" date="2023-01" db="EMBL/GenBank/DDBJ databases">
        <title>Draft genome sequence of Algimonas ampicilliniresistens strain NBRC 108219.</title>
        <authorList>
            <person name="Sun Q."/>
            <person name="Mori K."/>
        </authorList>
    </citation>
    <scope>NUCLEOTIDE SEQUENCE</scope>
    <source>
        <strain evidence="2">NBRC 108219</strain>
    </source>
</reference>
<name>A0ABQ5V8W5_9PROT</name>
<evidence type="ECO:0008006" key="4">
    <source>
        <dbReference type="Google" id="ProtNLM"/>
    </source>
</evidence>
<sequence>MIRRVAWAGATVLSAFVLLFPLTASAQSSENPDDGKPWSMADRYWGEEAMAEAREEVMAANGDLNTYMVMFDRLEWQDTGGDGTLLWDFQGWYGGDIDKLFIKSEGEVSLEDDEIEDAEVQALWSRAVAPFWDVQAGLRYDLEPKGRTHAVLGLQGLAPYWFEVDAAAFLSTDGDLSARIEAEYELRFSQRLVLQPRIEANLSARDIPELGIGSGLTGIEPGVRLQYEIRRTFAPYIGVEWQKQFGDTADFTRASDEDSDKIVGVVGLRTWF</sequence>
<dbReference type="RefSeq" id="WP_284389770.1">
    <property type="nucleotide sequence ID" value="NZ_BSNK01000002.1"/>
</dbReference>
<gene>
    <name evidence="2" type="ORF">GCM10007853_17670</name>
</gene>
<feature type="chain" id="PRO_5045481258" description="Copper resistance protein B" evidence="1">
    <location>
        <begin position="27"/>
        <end position="272"/>
    </location>
</feature>
<organism evidence="2 3">
    <name type="scientific">Algimonas ampicilliniresistens</name>
    <dbReference type="NCBI Taxonomy" id="1298735"/>
    <lineage>
        <taxon>Bacteria</taxon>
        <taxon>Pseudomonadati</taxon>
        <taxon>Pseudomonadota</taxon>
        <taxon>Alphaproteobacteria</taxon>
        <taxon>Maricaulales</taxon>
        <taxon>Robiginitomaculaceae</taxon>
        <taxon>Algimonas</taxon>
    </lineage>
</organism>
<keyword evidence="3" id="KW-1185">Reference proteome</keyword>
<dbReference type="InterPro" id="IPR036709">
    <property type="entry name" value="Autotransporte_beta_dom_sf"/>
</dbReference>
<keyword evidence="1" id="KW-0732">Signal</keyword>
<reference evidence="2" key="1">
    <citation type="journal article" date="2014" name="Int. J. Syst. Evol. Microbiol.">
        <title>Complete genome of a new Firmicutes species belonging to the dominant human colonic microbiota ('Ruminococcus bicirculans') reveals two chromosomes and a selective capacity to utilize plant glucans.</title>
        <authorList>
            <consortium name="NISC Comparative Sequencing Program"/>
            <person name="Wegmann U."/>
            <person name="Louis P."/>
            <person name="Goesmann A."/>
            <person name="Henrissat B."/>
            <person name="Duncan S.H."/>
            <person name="Flint H.J."/>
        </authorList>
    </citation>
    <scope>NUCLEOTIDE SEQUENCE</scope>
    <source>
        <strain evidence="2">NBRC 108219</strain>
    </source>
</reference>
<dbReference type="EMBL" id="BSNK01000002">
    <property type="protein sequence ID" value="GLQ23893.1"/>
    <property type="molecule type" value="Genomic_DNA"/>
</dbReference>
<feature type="signal peptide" evidence="1">
    <location>
        <begin position="1"/>
        <end position="26"/>
    </location>
</feature>
<dbReference type="SUPFAM" id="SSF103515">
    <property type="entry name" value="Autotransporter"/>
    <property type="match status" value="1"/>
</dbReference>
<accession>A0ABQ5V8W5</accession>
<proteinExistence type="predicted"/>
<comment type="caution">
    <text evidence="2">The sequence shown here is derived from an EMBL/GenBank/DDBJ whole genome shotgun (WGS) entry which is preliminary data.</text>
</comment>
<dbReference type="Pfam" id="PF05275">
    <property type="entry name" value="CopB"/>
    <property type="match status" value="1"/>
</dbReference>
<evidence type="ECO:0000313" key="2">
    <source>
        <dbReference type="EMBL" id="GLQ23893.1"/>
    </source>
</evidence>
<dbReference type="InterPro" id="IPR007939">
    <property type="entry name" value="Cu-R_B_prcur"/>
</dbReference>
<protein>
    <recommendedName>
        <fullName evidence="4">Copper resistance protein B</fullName>
    </recommendedName>
</protein>
<evidence type="ECO:0000256" key="1">
    <source>
        <dbReference type="SAM" id="SignalP"/>
    </source>
</evidence>
<evidence type="ECO:0000313" key="3">
    <source>
        <dbReference type="Proteomes" id="UP001161391"/>
    </source>
</evidence>